<feature type="compositionally biased region" description="Basic and acidic residues" evidence="1">
    <location>
        <begin position="649"/>
        <end position="666"/>
    </location>
</feature>
<feature type="region of interest" description="Disordered" evidence="1">
    <location>
        <begin position="515"/>
        <end position="677"/>
    </location>
</feature>
<dbReference type="KEGG" id="tml:GSTUM_00003639001"/>
<proteinExistence type="predicted"/>
<feature type="compositionally biased region" description="Basic residues" evidence="1">
    <location>
        <begin position="573"/>
        <end position="583"/>
    </location>
</feature>
<dbReference type="Proteomes" id="UP000006911">
    <property type="component" value="Unassembled WGS sequence"/>
</dbReference>
<gene>
    <name evidence="2" type="ORF">GSTUM_00003639001</name>
</gene>
<dbReference type="RefSeq" id="XP_002837320.1">
    <property type="nucleotide sequence ID" value="XM_002837274.1"/>
</dbReference>
<evidence type="ECO:0000313" key="2">
    <source>
        <dbReference type="EMBL" id="CAZ81511.1"/>
    </source>
</evidence>
<feature type="compositionally biased region" description="Low complexity" evidence="1">
    <location>
        <begin position="599"/>
        <end position="612"/>
    </location>
</feature>
<dbReference type="InterPro" id="IPR011009">
    <property type="entry name" value="Kinase-like_dom_sf"/>
</dbReference>
<keyword evidence="3" id="KW-1185">Reference proteome</keyword>
<dbReference type="GeneID" id="9187451"/>
<sequence>MADLSTKPRSGRLLETAAFTELVDRYIEGHIHSHSAERFALSGGIRLADTDRAVVALMRVPHPPYYDTSFIAKYFKTTNYEQAHREQVELEAASLHHAGEAFQRNNNISRSPRVYNLRPERNLIAMERIRARGVRDSPQTRWAKERMIKFVRHMAVVRLAILTQVENELGVPRHSTHGGRVGPYCAFVWWDMDRHKFWGRINRGPFPNRHEMILASLRRDRLVFRWMRREGLMVPVRSHFHTFNDIIEYLETTIRNIDQVPRPTRPEFFSLSHNDLQNGFNAMVRGSRVAALIDWEAGTYEPLSICVSDLVNSTDFDPRVWREHAGPNGENFHVLPYRLEADPIEANLAHSTRRGAERKPFPDWELIDNNGGPLDEEDFCGDNYPEDISSDDDESIVDAAEMHCDSDVDAEVEWVFPTIPGVEGITKKVPGGKGGRPYRIERDWYYQPVYALMKEFIHHQRGAGLGPNGEWGRLPEEYSRPLAEWEDPLFARVTESHFIARHNQLIDEDKVDGAVAQAAPGPGPTPKGPGPTKKGPSPTKKGTSPAQKVPALARKVPTPTQDVPTPIQSPQPKMRKTSQRWRRVPTLTGSAHDDAVVRPEVSPESPVSSSSSDYLGRNRPRRVRPKSPPTTTWKASRNRSPIPRSALQRAREPRKAKQWAEVDHPPVEAPPPDDDTLVKGVRDSIMAKVMEQLMVGPDSDAGVPQGARR</sequence>
<dbReference type="HOGENOM" id="CLU_389424_0_0_1"/>
<evidence type="ECO:0000313" key="3">
    <source>
        <dbReference type="Proteomes" id="UP000006911"/>
    </source>
</evidence>
<evidence type="ECO:0000256" key="1">
    <source>
        <dbReference type="SAM" id="MobiDB-lite"/>
    </source>
</evidence>
<organism evidence="2 3">
    <name type="scientific">Tuber melanosporum (strain Mel28)</name>
    <name type="common">Perigord black truffle</name>
    <dbReference type="NCBI Taxonomy" id="656061"/>
    <lineage>
        <taxon>Eukaryota</taxon>
        <taxon>Fungi</taxon>
        <taxon>Dikarya</taxon>
        <taxon>Ascomycota</taxon>
        <taxon>Pezizomycotina</taxon>
        <taxon>Pezizomycetes</taxon>
        <taxon>Pezizales</taxon>
        <taxon>Tuberaceae</taxon>
        <taxon>Tuber</taxon>
    </lineage>
</organism>
<dbReference type="STRING" id="656061.D5GAG8"/>
<feature type="compositionally biased region" description="Polar residues" evidence="1">
    <location>
        <begin position="558"/>
        <end position="571"/>
    </location>
</feature>
<accession>D5GAG8</accession>
<dbReference type="InParanoid" id="D5GAG8"/>
<name>D5GAG8_TUBMM</name>
<feature type="compositionally biased region" description="Polar residues" evidence="1">
    <location>
        <begin position="629"/>
        <end position="639"/>
    </location>
</feature>
<protein>
    <submittedName>
        <fullName evidence="2">(Perigord truffle) hypothetical protein</fullName>
    </submittedName>
</protein>
<dbReference type="EMBL" id="FN430076">
    <property type="protein sequence ID" value="CAZ81511.1"/>
    <property type="molecule type" value="Genomic_DNA"/>
</dbReference>
<dbReference type="AlphaFoldDB" id="D5GAG8"/>
<feature type="compositionally biased region" description="Low complexity" evidence="1">
    <location>
        <begin position="530"/>
        <end position="545"/>
    </location>
</feature>
<reference evidence="2 3" key="1">
    <citation type="journal article" date="2010" name="Nature">
        <title>Perigord black truffle genome uncovers evolutionary origins and mechanisms of symbiosis.</title>
        <authorList>
            <person name="Martin F."/>
            <person name="Kohler A."/>
            <person name="Murat C."/>
            <person name="Balestrini R."/>
            <person name="Coutinho P.M."/>
            <person name="Jaillon O."/>
            <person name="Montanini B."/>
            <person name="Morin E."/>
            <person name="Noel B."/>
            <person name="Percudani R."/>
            <person name="Porcel B."/>
            <person name="Rubini A."/>
            <person name="Amicucci A."/>
            <person name="Amselem J."/>
            <person name="Anthouard V."/>
            <person name="Arcioni S."/>
            <person name="Artiguenave F."/>
            <person name="Aury J.M."/>
            <person name="Ballario P."/>
            <person name="Bolchi A."/>
            <person name="Brenna A."/>
            <person name="Brun A."/>
            <person name="Buee M."/>
            <person name="Cantarel B."/>
            <person name="Chevalier G."/>
            <person name="Couloux A."/>
            <person name="Da Silva C."/>
            <person name="Denoeud F."/>
            <person name="Duplessis S."/>
            <person name="Ghignone S."/>
            <person name="Hilselberger B."/>
            <person name="Iotti M."/>
            <person name="Marcais B."/>
            <person name="Mello A."/>
            <person name="Miranda M."/>
            <person name="Pacioni G."/>
            <person name="Quesneville H."/>
            <person name="Riccioni C."/>
            <person name="Ruotolo R."/>
            <person name="Splivallo R."/>
            <person name="Stocchi V."/>
            <person name="Tisserant E."/>
            <person name="Viscomi A.R."/>
            <person name="Zambonelli A."/>
            <person name="Zampieri E."/>
            <person name="Henrissat B."/>
            <person name="Lebrun M.H."/>
            <person name="Paolocci F."/>
            <person name="Bonfante P."/>
            <person name="Ottonello S."/>
            <person name="Wincker P."/>
        </authorList>
    </citation>
    <scope>NUCLEOTIDE SEQUENCE [LARGE SCALE GENOMIC DNA]</scope>
    <source>
        <strain evidence="2 3">Mel28</strain>
    </source>
</reference>
<dbReference type="SUPFAM" id="SSF56112">
    <property type="entry name" value="Protein kinase-like (PK-like)"/>
    <property type="match status" value="1"/>
</dbReference>